<dbReference type="SUPFAM" id="SSF48726">
    <property type="entry name" value="Immunoglobulin"/>
    <property type="match status" value="3"/>
</dbReference>
<evidence type="ECO:0000256" key="2">
    <source>
        <dbReference type="ARBA" id="ARBA00023157"/>
    </source>
</evidence>
<evidence type="ECO:0000259" key="8">
    <source>
        <dbReference type="PROSITE" id="PS50835"/>
    </source>
</evidence>
<dbReference type="Proteomes" id="UP000265140">
    <property type="component" value="Chromosome 20"/>
</dbReference>
<feature type="chain" id="PRO_5044214430" description="Ig-like domain-containing protein" evidence="7">
    <location>
        <begin position="20"/>
        <end position="383"/>
    </location>
</feature>
<dbReference type="InterPro" id="IPR003598">
    <property type="entry name" value="Ig_sub2"/>
</dbReference>
<evidence type="ECO:0000256" key="1">
    <source>
        <dbReference type="ARBA" id="ARBA00022729"/>
    </source>
</evidence>
<reference evidence="9" key="3">
    <citation type="submission" date="2025-09" db="UniProtKB">
        <authorList>
            <consortium name="Ensembl"/>
        </authorList>
    </citation>
    <scope>IDENTIFICATION</scope>
</reference>
<name>A0AAY5KP82_ESOLU</name>
<dbReference type="SMART" id="SM00408">
    <property type="entry name" value="IGc2"/>
    <property type="match status" value="2"/>
</dbReference>
<dbReference type="GeneID" id="105008638"/>
<feature type="region of interest" description="Disordered" evidence="5">
    <location>
        <begin position="355"/>
        <end position="383"/>
    </location>
</feature>
<accession>A0AAY5KP82</accession>
<dbReference type="InterPro" id="IPR003599">
    <property type="entry name" value="Ig_sub"/>
</dbReference>
<dbReference type="PANTHER" id="PTHR44337:SF16">
    <property type="entry name" value="CARCINOEMBRYONIC ANTIGEN-RELATED CELL ADHESION MOLECULE 20-LIKE-RELATED"/>
    <property type="match status" value="1"/>
</dbReference>
<evidence type="ECO:0000256" key="7">
    <source>
        <dbReference type="SAM" id="SignalP"/>
    </source>
</evidence>
<dbReference type="AlphaFoldDB" id="A0AAY5KP82"/>
<feature type="domain" description="Ig-like" evidence="8">
    <location>
        <begin position="123"/>
        <end position="207"/>
    </location>
</feature>
<dbReference type="PANTHER" id="PTHR44337">
    <property type="entry name" value="CARCINOEMBRYONIC ANTIGEN-RELATED CELL ADHESION MOLECULE 8"/>
    <property type="match status" value="1"/>
</dbReference>
<evidence type="ECO:0000256" key="3">
    <source>
        <dbReference type="ARBA" id="ARBA00023180"/>
    </source>
</evidence>
<dbReference type="Gene3D" id="2.60.40.10">
    <property type="entry name" value="Immunoglobulins"/>
    <property type="match status" value="3"/>
</dbReference>
<proteinExistence type="predicted"/>
<dbReference type="PROSITE" id="PS50835">
    <property type="entry name" value="IG_LIKE"/>
    <property type="match status" value="2"/>
</dbReference>
<keyword evidence="6" id="KW-0812">Transmembrane</keyword>
<feature type="transmembrane region" description="Helical" evidence="6">
    <location>
        <begin position="309"/>
        <end position="332"/>
    </location>
</feature>
<feature type="domain" description="Ig-like" evidence="8">
    <location>
        <begin position="216"/>
        <end position="290"/>
    </location>
</feature>
<evidence type="ECO:0000313" key="10">
    <source>
        <dbReference type="Proteomes" id="UP000265140"/>
    </source>
</evidence>
<dbReference type="SMART" id="SM00409">
    <property type="entry name" value="IG"/>
    <property type="match status" value="3"/>
</dbReference>
<dbReference type="Ensembl" id="ENSELUT00000101180.1">
    <property type="protein sequence ID" value="ENSELUP00000088277.1"/>
    <property type="gene ID" value="ENSELUG00000018956.3"/>
</dbReference>
<dbReference type="CDD" id="cd00096">
    <property type="entry name" value="Ig"/>
    <property type="match status" value="1"/>
</dbReference>
<dbReference type="InterPro" id="IPR036179">
    <property type="entry name" value="Ig-like_dom_sf"/>
</dbReference>
<dbReference type="RefSeq" id="XP_034144661.1">
    <property type="nucleotide sequence ID" value="XM_034288770.1"/>
</dbReference>
<dbReference type="GeneTree" id="ENSGT01100000263479"/>
<reference evidence="9" key="2">
    <citation type="submission" date="2025-08" db="UniProtKB">
        <authorList>
            <consortium name="Ensembl"/>
        </authorList>
    </citation>
    <scope>IDENTIFICATION</scope>
</reference>
<evidence type="ECO:0000256" key="5">
    <source>
        <dbReference type="SAM" id="MobiDB-lite"/>
    </source>
</evidence>
<keyword evidence="10" id="KW-1185">Reference proteome</keyword>
<evidence type="ECO:0000313" key="9">
    <source>
        <dbReference type="Ensembl" id="ENSELUP00000088277.1"/>
    </source>
</evidence>
<keyword evidence="3" id="KW-0325">Glycoprotein</keyword>
<keyword evidence="2" id="KW-1015">Disulfide bond</keyword>
<reference evidence="9 10" key="1">
    <citation type="submission" date="2020-02" db="EMBL/GenBank/DDBJ databases">
        <title>Esox lucius (northern pike) genome, fEsoLuc1, primary haplotype.</title>
        <authorList>
            <person name="Myers G."/>
            <person name="Karagic N."/>
            <person name="Meyer A."/>
            <person name="Pippel M."/>
            <person name="Reichard M."/>
            <person name="Winkler S."/>
            <person name="Tracey A."/>
            <person name="Sims Y."/>
            <person name="Howe K."/>
            <person name="Rhie A."/>
            <person name="Formenti G."/>
            <person name="Durbin R."/>
            <person name="Fedrigo O."/>
            <person name="Jarvis E.D."/>
        </authorList>
    </citation>
    <scope>NUCLEOTIDE SEQUENCE [LARGE SCALE GENOMIC DNA]</scope>
</reference>
<keyword evidence="1 7" id="KW-0732">Signal</keyword>
<keyword evidence="4" id="KW-0393">Immunoglobulin domain</keyword>
<keyword evidence="6" id="KW-1133">Transmembrane helix</keyword>
<keyword evidence="6" id="KW-0472">Membrane</keyword>
<feature type="compositionally biased region" description="Polar residues" evidence="5">
    <location>
        <begin position="369"/>
        <end position="383"/>
    </location>
</feature>
<feature type="signal peptide" evidence="7">
    <location>
        <begin position="1"/>
        <end position="19"/>
    </location>
</feature>
<dbReference type="InterPro" id="IPR007110">
    <property type="entry name" value="Ig-like_dom"/>
</dbReference>
<dbReference type="Pfam" id="PF13927">
    <property type="entry name" value="Ig_3"/>
    <property type="match status" value="2"/>
</dbReference>
<protein>
    <recommendedName>
        <fullName evidence="8">Ig-like domain-containing protein</fullName>
    </recommendedName>
</protein>
<dbReference type="InterPro" id="IPR052598">
    <property type="entry name" value="IgSF_CEA-related"/>
</dbReference>
<evidence type="ECO:0000256" key="6">
    <source>
        <dbReference type="SAM" id="Phobius"/>
    </source>
</evidence>
<sequence>MERAAAISFSLSILTGLYAGEGVLPQGPVNGAVGRTVMFITNLSPPPQPFITISWSFNGENIINSTSDSTGPGYRERITLNRTTGSLELRNLTLADSGQYIVAIVKATTETIIQSTELVVYEPVSNASITGPAEHLFANESSANLTCEGAGHITLRQWMKDGQPLPPGDNLFFSEDNRTVSISPVMRHDAGEYKCYLANPASFANASHIVIVNYGPDSMTILSPDTAEVETFTLLYCSVVSVPPARFTWLFNGQQTSVHEAGYVITSISYNNSGDYRCVAMNDLTRRNVSGDHHLSVKDKSAIPLSPEAAAGIAVTVTLVVVTVGLGLYFGINHNRNKTIKPTENDSDVYETVRPTLPRPRVNLPPGPTNTDSASTMYNTSIN</sequence>
<evidence type="ECO:0000256" key="4">
    <source>
        <dbReference type="ARBA" id="ARBA00023319"/>
    </source>
</evidence>
<organism evidence="9 10">
    <name type="scientific">Esox lucius</name>
    <name type="common">Northern pike</name>
    <dbReference type="NCBI Taxonomy" id="8010"/>
    <lineage>
        <taxon>Eukaryota</taxon>
        <taxon>Metazoa</taxon>
        <taxon>Chordata</taxon>
        <taxon>Craniata</taxon>
        <taxon>Vertebrata</taxon>
        <taxon>Euteleostomi</taxon>
        <taxon>Actinopterygii</taxon>
        <taxon>Neopterygii</taxon>
        <taxon>Teleostei</taxon>
        <taxon>Protacanthopterygii</taxon>
        <taxon>Esociformes</taxon>
        <taxon>Esocidae</taxon>
        <taxon>Esox</taxon>
    </lineage>
</organism>
<dbReference type="InterPro" id="IPR013783">
    <property type="entry name" value="Ig-like_fold"/>
</dbReference>